<proteinExistence type="predicted"/>
<dbReference type="SMART" id="SM01037">
    <property type="entry name" value="Bet_v_1"/>
    <property type="match status" value="1"/>
</dbReference>
<dbReference type="PANTHER" id="PTHR31907">
    <property type="entry name" value="MLP-LIKE PROTEIN 423"/>
    <property type="match status" value="1"/>
</dbReference>
<dbReference type="Gramene" id="AUR62007481-RA">
    <property type="protein sequence ID" value="AUR62007481-RA:cds"/>
    <property type="gene ID" value="AUR62007481"/>
</dbReference>
<dbReference type="InterPro" id="IPR023393">
    <property type="entry name" value="START-like_dom_sf"/>
</dbReference>
<organism evidence="2 3">
    <name type="scientific">Chenopodium quinoa</name>
    <name type="common">Quinoa</name>
    <dbReference type="NCBI Taxonomy" id="63459"/>
    <lineage>
        <taxon>Eukaryota</taxon>
        <taxon>Viridiplantae</taxon>
        <taxon>Streptophyta</taxon>
        <taxon>Embryophyta</taxon>
        <taxon>Tracheophyta</taxon>
        <taxon>Spermatophyta</taxon>
        <taxon>Magnoliopsida</taxon>
        <taxon>eudicotyledons</taxon>
        <taxon>Gunneridae</taxon>
        <taxon>Pentapetalae</taxon>
        <taxon>Caryophyllales</taxon>
        <taxon>Chenopodiaceae</taxon>
        <taxon>Chenopodioideae</taxon>
        <taxon>Atripliceae</taxon>
        <taxon>Chenopodium</taxon>
    </lineage>
</organism>
<sequence>MGVLGKMEVEVDIKSSGDVFHELFDGEKCEAKVIVEAIDEKNKLVRFKIIEGSLLKEYKSFVATLEVVHRGAITAVKWAVDFEKFEDFGPYPVKLMDFIIGMTRDIEAHHLKE</sequence>
<dbReference type="GO" id="GO:0006952">
    <property type="term" value="P:defense response"/>
    <property type="evidence" value="ECO:0007669"/>
    <property type="project" value="InterPro"/>
</dbReference>
<accession>A0A803L6J2</accession>
<keyword evidence="3" id="KW-1185">Reference proteome</keyword>
<feature type="domain" description="Bet v I/Major latex protein" evidence="1">
    <location>
        <begin position="2"/>
        <end position="113"/>
    </location>
</feature>
<dbReference type="OMA" id="XSKLNED"/>
<dbReference type="EnsemblPlants" id="AUR62007481-RA">
    <property type="protein sequence ID" value="AUR62007481-RA:cds"/>
    <property type="gene ID" value="AUR62007481"/>
</dbReference>
<dbReference type="SUPFAM" id="SSF55961">
    <property type="entry name" value="Bet v1-like"/>
    <property type="match status" value="1"/>
</dbReference>
<reference evidence="2" key="2">
    <citation type="submission" date="2021-03" db="UniProtKB">
        <authorList>
            <consortium name="EnsemblPlants"/>
        </authorList>
    </citation>
    <scope>IDENTIFICATION</scope>
</reference>
<evidence type="ECO:0000259" key="1">
    <source>
        <dbReference type="SMART" id="SM01037"/>
    </source>
</evidence>
<dbReference type="Pfam" id="PF00407">
    <property type="entry name" value="Bet_v_1"/>
    <property type="match status" value="1"/>
</dbReference>
<name>A0A803L6J2_CHEQI</name>
<dbReference type="Gene3D" id="3.30.530.20">
    <property type="match status" value="1"/>
</dbReference>
<protein>
    <recommendedName>
        <fullName evidence="1">Bet v I/Major latex protein domain-containing protein</fullName>
    </recommendedName>
</protein>
<dbReference type="Proteomes" id="UP000596660">
    <property type="component" value="Unplaced"/>
</dbReference>
<dbReference type="AlphaFoldDB" id="A0A803L6J2"/>
<dbReference type="SMR" id="A0A803L6J2"/>
<evidence type="ECO:0000313" key="2">
    <source>
        <dbReference type="EnsemblPlants" id="AUR62007481-RA:cds"/>
    </source>
</evidence>
<reference evidence="2" key="1">
    <citation type="journal article" date="2017" name="Nature">
        <title>The genome of Chenopodium quinoa.</title>
        <authorList>
            <person name="Jarvis D.E."/>
            <person name="Ho Y.S."/>
            <person name="Lightfoot D.J."/>
            <person name="Schmoeckel S.M."/>
            <person name="Li B."/>
            <person name="Borm T.J.A."/>
            <person name="Ohyanagi H."/>
            <person name="Mineta K."/>
            <person name="Michell C.T."/>
            <person name="Saber N."/>
            <person name="Kharbatia N.M."/>
            <person name="Rupper R.R."/>
            <person name="Sharp A.R."/>
            <person name="Dally N."/>
            <person name="Boughton B.A."/>
            <person name="Woo Y.H."/>
            <person name="Gao G."/>
            <person name="Schijlen E.G.W.M."/>
            <person name="Guo X."/>
            <person name="Momin A.A."/>
            <person name="Negrao S."/>
            <person name="Al-Babili S."/>
            <person name="Gehring C."/>
            <person name="Roessner U."/>
            <person name="Jung C."/>
            <person name="Murphy K."/>
            <person name="Arold S.T."/>
            <person name="Gojobori T."/>
            <person name="van der Linden C.G."/>
            <person name="van Loo E.N."/>
            <person name="Jellen E.N."/>
            <person name="Maughan P.J."/>
            <person name="Tester M."/>
        </authorList>
    </citation>
    <scope>NUCLEOTIDE SEQUENCE [LARGE SCALE GENOMIC DNA]</scope>
    <source>
        <strain evidence="2">cv. PI 614886</strain>
    </source>
</reference>
<evidence type="ECO:0000313" key="3">
    <source>
        <dbReference type="Proteomes" id="UP000596660"/>
    </source>
</evidence>
<dbReference type="InterPro" id="IPR051761">
    <property type="entry name" value="MLP-like_ligand-binding"/>
</dbReference>
<dbReference type="InterPro" id="IPR000916">
    <property type="entry name" value="Bet_v_I/MLP"/>
</dbReference>